<feature type="region of interest" description="Disordered" evidence="5">
    <location>
        <begin position="16"/>
        <end position="50"/>
    </location>
</feature>
<evidence type="ECO:0000256" key="4">
    <source>
        <dbReference type="HAMAP-Rule" id="MF_00576"/>
    </source>
</evidence>
<feature type="compositionally biased region" description="Polar residues" evidence="5">
    <location>
        <begin position="39"/>
        <end position="50"/>
    </location>
</feature>
<reference evidence="6" key="2">
    <citation type="submission" date="2020-09" db="EMBL/GenBank/DDBJ databases">
        <authorList>
            <person name="Sun Q."/>
            <person name="Ohkuma M."/>
        </authorList>
    </citation>
    <scope>NUCLEOTIDE SEQUENCE</scope>
    <source>
        <strain evidence="6">JCM 4122</strain>
    </source>
</reference>
<dbReference type="HAMAP" id="MF_00576">
    <property type="entry name" value="Gas_vesicle_A"/>
    <property type="match status" value="1"/>
</dbReference>
<evidence type="ECO:0000256" key="5">
    <source>
        <dbReference type="SAM" id="MobiDB-lite"/>
    </source>
</evidence>
<dbReference type="InterPro" id="IPR000638">
    <property type="entry name" value="Gas-vesicle_GvpA-like"/>
</dbReference>
<dbReference type="InterPro" id="IPR050530">
    <property type="entry name" value="GvpA"/>
</dbReference>
<comment type="subunit">
    <text evidence="4">The gas vesicle shell is 2 nm thick and consists of a single layer of this protein. It forms helical ribs nearly perpendicular to the long axis of the vesicle.</text>
</comment>
<dbReference type="AlphaFoldDB" id="A0A919BST3"/>
<dbReference type="GO" id="GO:0012506">
    <property type="term" value="C:vesicle membrane"/>
    <property type="evidence" value="ECO:0007669"/>
    <property type="project" value="InterPro"/>
</dbReference>
<dbReference type="InterPro" id="IPR018493">
    <property type="entry name" value="GvpA-like_CS"/>
</dbReference>
<dbReference type="GO" id="GO:0033172">
    <property type="term" value="C:gas vesicle shell"/>
    <property type="evidence" value="ECO:0007669"/>
    <property type="project" value="UniProtKB-UniRule"/>
</dbReference>
<dbReference type="InterPro" id="IPR047870">
    <property type="entry name" value="Gas_vesicle_GvpA"/>
</dbReference>
<keyword evidence="1 4" id="KW-0304">Gas vesicle</keyword>
<dbReference type="Proteomes" id="UP000632849">
    <property type="component" value="Unassembled WGS sequence"/>
</dbReference>
<dbReference type="PANTHER" id="PTHR35344">
    <property type="entry name" value="GAS VESICLE STRUCTURAL PROTEIN 2-RELATED"/>
    <property type="match status" value="1"/>
</dbReference>
<feature type="compositionally biased region" description="Basic residues" evidence="5">
    <location>
        <begin position="181"/>
        <end position="191"/>
    </location>
</feature>
<dbReference type="NCBIfam" id="NF006872">
    <property type="entry name" value="PRK09368.1"/>
    <property type="match status" value="1"/>
</dbReference>
<comment type="caution">
    <text evidence="6">The sequence shown here is derived from an EMBL/GenBank/DDBJ whole genome shotgun (WGS) entry which is preliminary data.</text>
</comment>
<accession>A0A919BST3</accession>
<proteinExistence type="inferred from homology"/>
<protein>
    <recommendedName>
        <fullName evidence="4">Gas vesicle protein A</fullName>
        <shortName evidence="4">GVP</shortName>
    </recommendedName>
</protein>
<dbReference type="EMBL" id="BNBE01000002">
    <property type="protein sequence ID" value="GHG11325.1"/>
    <property type="molecule type" value="Genomic_DNA"/>
</dbReference>
<gene>
    <name evidence="4" type="primary">gvpA</name>
    <name evidence="6" type="ORF">GCM10017667_50320</name>
</gene>
<evidence type="ECO:0000256" key="3">
    <source>
        <dbReference type="ARBA" id="ARBA00035646"/>
    </source>
</evidence>
<dbReference type="PROSITE" id="PS00669">
    <property type="entry name" value="GAS_VESICLE_A_2"/>
    <property type="match status" value="1"/>
</dbReference>
<evidence type="ECO:0000256" key="1">
    <source>
        <dbReference type="ARBA" id="ARBA00022987"/>
    </source>
</evidence>
<evidence type="ECO:0000313" key="7">
    <source>
        <dbReference type="Proteomes" id="UP000632849"/>
    </source>
</evidence>
<dbReference type="PANTHER" id="PTHR35344:SF4">
    <property type="entry name" value="GAS VESICLE PROTEIN A1"/>
    <property type="match status" value="1"/>
</dbReference>
<evidence type="ECO:0000313" key="6">
    <source>
        <dbReference type="EMBL" id="GHG11325.1"/>
    </source>
</evidence>
<evidence type="ECO:0000256" key="2">
    <source>
        <dbReference type="ARBA" id="ARBA00035629"/>
    </source>
</evidence>
<keyword evidence="7" id="KW-1185">Reference proteome</keyword>
<feature type="region of interest" description="Disordered" evidence="5">
    <location>
        <begin position="127"/>
        <end position="201"/>
    </location>
</feature>
<dbReference type="Pfam" id="PF00741">
    <property type="entry name" value="Gas_vesicle"/>
    <property type="match status" value="1"/>
</dbReference>
<organism evidence="6 7">
    <name type="scientific">Streptomyces filamentosus</name>
    <name type="common">Streptomyces roseosporus</name>
    <dbReference type="NCBI Taxonomy" id="67294"/>
    <lineage>
        <taxon>Bacteria</taxon>
        <taxon>Bacillati</taxon>
        <taxon>Actinomycetota</taxon>
        <taxon>Actinomycetes</taxon>
        <taxon>Kitasatosporales</taxon>
        <taxon>Streptomycetaceae</taxon>
        <taxon>Streptomyces</taxon>
    </lineage>
</organism>
<comment type="subcellular location">
    <subcellularLocation>
        <location evidence="2 4">Gas vesicle shell</location>
    </subcellularLocation>
</comment>
<comment type="similarity">
    <text evidence="3 4">Belongs to the gas vesicle GvpA family.</text>
</comment>
<name>A0A919BST3_STRFL</name>
<sequence length="201" mass="21535">MTGTCWATSAASATRGLRSTTRTAAEHAAPSEPKEGNVSVVQQGGATPGQSGTTGTLYDVLGLILDRGLVIDAFIRVSLVGIEIAKVDVRVVVASVDTYLRFAEACNRLDLESGKKAPAQLTDVMEKTTEGGAKGKTKGALTGAVEAFTDSLTGRDDEREEERAARKKEEEESEEREGRSRRGRGTRRSSARRSSEEEDEE</sequence>
<reference evidence="6" key="1">
    <citation type="journal article" date="2014" name="Int. J. Syst. Evol. Microbiol.">
        <title>Complete genome sequence of Corynebacterium casei LMG S-19264T (=DSM 44701T), isolated from a smear-ripened cheese.</title>
        <authorList>
            <consortium name="US DOE Joint Genome Institute (JGI-PGF)"/>
            <person name="Walter F."/>
            <person name="Albersmeier A."/>
            <person name="Kalinowski J."/>
            <person name="Ruckert C."/>
        </authorList>
    </citation>
    <scope>NUCLEOTIDE SEQUENCE</scope>
    <source>
        <strain evidence="6">JCM 4122</strain>
    </source>
</reference>
<comment type="function">
    <text evidence="4">Gas vesicles are hollow, gas filled proteinaceous nanostructures found in some microorganisms. During planktonic growth they allow positioning of the organism at a favorable depth for light or nutrient acquisition. GvpA forms the protein shell.</text>
</comment>
<dbReference type="GO" id="GO:0005198">
    <property type="term" value="F:structural molecule activity"/>
    <property type="evidence" value="ECO:0007669"/>
    <property type="project" value="InterPro"/>
</dbReference>
<feature type="compositionally biased region" description="Basic and acidic residues" evidence="5">
    <location>
        <begin position="153"/>
        <end position="180"/>
    </location>
</feature>